<evidence type="ECO:0000256" key="1">
    <source>
        <dbReference type="ARBA" id="ARBA00004496"/>
    </source>
</evidence>
<dbReference type="InterPro" id="IPR019337">
    <property type="entry name" value="Telomere_length_regulation_dom"/>
</dbReference>
<dbReference type="GO" id="GO:0051083">
    <property type="term" value="P:'de novo' cotranslational protein folding"/>
    <property type="evidence" value="ECO:0000318"/>
    <property type="project" value="GO_Central"/>
</dbReference>
<dbReference type="InParanoid" id="H2XLD1"/>
<accession>H2XLD1</accession>
<dbReference type="InterPro" id="IPR057348">
    <property type="entry name" value="TELO2_ARM"/>
</dbReference>
<dbReference type="EMBL" id="EAAA01001787">
    <property type="status" value="NOT_ANNOTATED_CDS"/>
    <property type="molecule type" value="Genomic_DNA"/>
</dbReference>
<dbReference type="InterPro" id="IPR016024">
    <property type="entry name" value="ARM-type_fold"/>
</dbReference>
<dbReference type="AlphaFoldDB" id="H2XLD1"/>
<dbReference type="GO" id="GO:0042162">
    <property type="term" value="F:telomeric DNA binding"/>
    <property type="evidence" value="ECO:0000318"/>
    <property type="project" value="GO_Central"/>
</dbReference>
<dbReference type="Pfam" id="PF25320">
    <property type="entry name" value="TELO2_ARM"/>
    <property type="match status" value="1"/>
</dbReference>
<reference evidence="8" key="4">
    <citation type="submission" date="2025-09" db="UniProtKB">
        <authorList>
            <consortium name="Ensembl"/>
        </authorList>
    </citation>
    <scope>IDENTIFICATION</scope>
</reference>
<feature type="compositionally biased region" description="Basic and acidic residues" evidence="5">
    <location>
        <begin position="320"/>
        <end position="340"/>
    </location>
</feature>
<dbReference type="Gene3D" id="1.25.40.720">
    <property type="entry name" value="Telomere length regulation protein 2, C-terminal domain"/>
    <property type="match status" value="2"/>
</dbReference>
<feature type="region of interest" description="Disordered" evidence="5">
    <location>
        <begin position="319"/>
        <end position="344"/>
    </location>
</feature>
<keyword evidence="4" id="KW-0963">Cytoplasm</keyword>
<comment type="similarity">
    <text evidence="2">Belongs to the TEL2 family.</text>
</comment>
<dbReference type="InterPro" id="IPR051970">
    <property type="entry name" value="TEL2_Regulation"/>
</dbReference>
<comment type="subcellular location">
    <subcellularLocation>
        <location evidence="1">Cytoplasm</location>
    </subcellularLocation>
</comment>
<evidence type="ECO:0000256" key="4">
    <source>
        <dbReference type="ARBA" id="ARBA00022490"/>
    </source>
</evidence>
<name>H2XLD1_CIOIN</name>
<dbReference type="InterPro" id="IPR038528">
    <property type="entry name" value="TEL2_C_sf"/>
</dbReference>
<dbReference type="SUPFAM" id="SSF48371">
    <property type="entry name" value="ARM repeat"/>
    <property type="match status" value="1"/>
</dbReference>
<evidence type="ECO:0000313" key="8">
    <source>
        <dbReference type="Ensembl" id="ENSCINP00000030463.1"/>
    </source>
</evidence>
<dbReference type="GO" id="GO:0005829">
    <property type="term" value="C:cytosol"/>
    <property type="evidence" value="ECO:0000318"/>
    <property type="project" value="GO_Central"/>
</dbReference>
<dbReference type="GeneTree" id="ENSGT00390000006698"/>
<reference evidence="9" key="1">
    <citation type="journal article" date="2002" name="Science">
        <title>The draft genome of Ciona intestinalis: insights into chordate and vertebrate origins.</title>
        <authorList>
            <person name="Dehal P."/>
            <person name="Satou Y."/>
            <person name="Campbell R.K."/>
            <person name="Chapman J."/>
            <person name="Degnan B."/>
            <person name="De Tomaso A."/>
            <person name="Davidson B."/>
            <person name="Di Gregorio A."/>
            <person name="Gelpke M."/>
            <person name="Goodstein D.M."/>
            <person name="Harafuji N."/>
            <person name="Hastings K.E."/>
            <person name="Ho I."/>
            <person name="Hotta K."/>
            <person name="Huang W."/>
            <person name="Kawashima T."/>
            <person name="Lemaire P."/>
            <person name="Martinez D."/>
            <person name="Meinertzhagen I.A."/>
            <person name="Necula S."/>
            <person name="Nonaka M."/>
            <person name="Putnam N."/>
            <person name="Rash S."/>
            <person name="Saiga H."/>
            <person name="Satake M."/>
            <person name="Terry A."/>
            <person name="Yamada L."/>
            <person name="Wang H.G."/>
            <person name="Awazu S."/>
            <person name="Azumi K."/>
            <person name="Boore J."/>
            <person name="Branno M."/>
            <person name="Chin-Bow S."/>
            <person name="DeSantis R."/>
            <person name="Doyle S."/>
            <person name="Francino P."/>
            <person name="Keys D.N."/>
            <person name="Haga S."/>
            <person name="Hayashi H."/>
            <person name="Hino K."/>
            <person name="Imai K.S."/>
            <person name="Inaba K."/>
            <person name="Kano S."/>
            <person name="Kobayashi K."/>
            <person name="Kobayashi M."/>
            <person name="Lee B.I."/>
            <person name="Makabe K.W."/>
            <person name="Manohar C."/>
            <person name="Matassi G."/>
            <person name="Medina M."/>
            <person name="Mochizuki Y."/>
            <person name="Mount S."/>
            <person name="Morishita T."/>
            <person name="Miura S."/>
            <person name="Nakayama A."/>
            <person name="Nishizaka S."/>
            <person name="Nomoto H."/>
            <person name="Ohta F."/>
            <person name="Oishi K."/>
            <person name="Rigoutsos I."/>
            <person name="Sano M."/>
            <person name="Sasaki A."/>
            <person name="Sasakura Y."/>
            <person name="Shoguchi E."/>
            <person name="Shin-i T."/>
            <person name="Spagnuolo A."/>
            <person name="Stainier D."/>
            <person name="Suzuki M.M."/>
            <person name="Tassy O."/>
            <person name="Takatori N."/>
            <person name="Tokuoka M."/>
            <person name="Yagi K."/>
            <person name="Yoshizaki F."/>
            <person name="Wada S."/>
            <person name="Zhang C."/>
            <person name="Hyatt P.D."/>
            <person name="Larimer F."/>
            <person name="Detter C."/>
            <person name="Doggett N."/>
            <person name="Glavina T."/>
            <person name="Hawkins T."/>
            <person name="Richardson P."/>
            <person name="Lucas S."/>
            <person name="Kohara Y."/>
            <person name="Levine M."/>
            <person name="Satoh N."/>
            <person name="Rokhsar D.S."/>
        </authorList>
    </citation>
    <scope>NUCLEOTIDE SEQUENCE [LARGE SCALE GENOMIC DNA]</scope>
</reference>
<dbReference type="Ensembl" id="ENSCINT00000033202.1">
    <property type="protein sequence ID" value="ENSCINP00000030463.1"/>
    <property type="gene ID" value="ENSCING00000021131.1"/>
</dbReference>
<protein>
    <recommendedName>
        <fullName evidence="3">Telomere length regulation protein TEL2 homolog</fullName>
    </recommendedName>
</protein>
<dbReference type="Proteomes" id="UP000008144">
    <property type="component" value="Chromosome 3"/>
</dbReference>
<keyword evidence="9" id="KW-1185">Reference proteome</keyword>
<sequence length="689" mass="78199">VASLPELISNKQQNSLRCHMFHHERFFTFLGFEIVNSVFELSHSVSLGKSIKTEFLSRCIGHFCRIGKADHLFSVFIPSFVAKIKTDFVMQRILQKVFSGIPDVFMEGVLTCLFRAWPVRCNLVHMLGDLVLAKPKAKFVILYKLLLVKHYTTYTVPINVISYISKVDPKHMCAVETLGKVLEVWSSSSSIKHTSYEQHRYLTAVILLCVKHVDEISDQKFKDELMLALMSGMKHHLESPDEKVRLLGMLVGEKLTSALHIESGEAKLEFEFTKTEDTNLLLEIFNCHPSLPDQEFYNEQAKLLSSFVEMAKVKQIPLSTKDDVTQESSRNTDKENKTLCDSDDSDDDLIPFDLPQETTFTKTPRPMYIRDCLEGLTENEDREKMEIYLHCVDELIHKNVLATKEVAVELCKVMLNLQNSYSIEEFDVLRRRAITSAVVCNPMQVATYLTGEFYSEHYNLQQRMDILDILVMSAGRMSGISSVPKKAVNEDLDKKTDVSENQTSNMVLDKPWKQIVQERIDKKTRRFGKVEVKKATPIPTADEFGPVAGYFFFPLMASYDLKIRTLDLLGTDTIVLGRLLYALGTILYSAASSMVAHKMSSSLLEFIVPLRSHVEPFVRKACVFCISMAVVSSLAITEELCEDILEAREWLCGVINTDDDSQTRLAALDALRTLDVKARKELGTNNIAT</sequence>
<evidence type="ECO:0000256" key="5">
    <source>
        <dbReference type="SAM" id="MobiDB-lite"/>
    </source>
</evidence>
<feature type="domain" description="TELO2 ARM repeat" evidence="7">
    <location>
        <begin position="150"/>
        <end position="248"/>
    </location>
</feature>
<evidence type="ECO:0000313" key="9">
    <source>
        <dbReference type="Proteomes" id="UP000008144"/>
    </source>
</evidence>
<feature type="domain" description="Telomere length regulation protein conserved" evidence="6">
    <location>
        <begin position="366"/>
        <end position="474"/>
    </location>
</feature>
<dbReference type="GO" id="GO:0051879">
    <property type="term" value="F:Hsp90 protein binding"/>
    <property type="evidence" value="ECO:0000318"/>
    <property type="project" value="GO_Central"/>
</dbReference>
<dbReference type="FunFam" id="1.25.40.720:FF:000001">
    <property type="entry name" value="Telomere length regulation protein TEL2"/>
    <property type="match status" value="1"/>
</dbReference>
<organism evidence="8 9">
    <name type="scientific">Ciona intestinalis</name>
    <name type="common">Transparent sea squirt</name>
    <name type="synonym">Ascidia intestinalis</name>
    <dbReference type="NCBI Taxonomy" id="7719"/>
    <lineage>
        <taxon>Eukaryota</taxon>
        <taxon>Metazoa</taxon>
        <taxon>Chordata</taxon>
        <taxon>Tunicata</taxon>
        <taxon>Ascidiacea</taxon>
        <taxon>Phlebobranchia</taxon>
        <taxon>Cionidae</taxon>
        <taxon>Ciona</taxon>
    </lineage>
</organism>
<evidence type="ECO:0000259" key="7">
    <source>
        <dbReference type="Pfam" id="PF25320"/>
    </source>
</evidence>
<proteinExistence type="inferred from homology"/>
<reference evidence="8" key="3">
    <citation type="submission" date="2025-08" db="UniProtKB">
        <authorList>
            <consortium name="Ensembl"/>
        </authorList>
    </citation>
    <scope>IDENTIFICATION</scope>
</reference>
<dbReference type="PANTHER" id="PTHR15830">
    <property type="entry name" value="TELOMERE LENGTH REGULATION PROTEIN TEL2 FAMILY MEMBER"/>
    <property type="match status" value="1"/>
</dbReference>
<evidence type="ECO:0000259" key="6">
    <source>
        <dbReference type="Pfam" id="PF10193"/>
    </source>
</evidence>
<dbReference type="Pfam" id="PF10193">
    <property type="entry name" value="Telomere_reg-2"/>
    <property type="match status" value="1"/>
</dbReference>
<dbReference type="STRING" id="7719.ENSCINP00000030463"/>
<evidence type="ECO:0000256" key="3">
    <source>
        <dbReference type="ARBA" id="ARBA00018231"/>
    </source>
</evidence>
<dbReference type="PANTHER" id="PTHR15830:SF10">
    <property type="entry name" value="TELOMERE LENGTH REGULATION PROTEIN TEL2 HOMOLOG"/>
    <property type="match status" value="1"/>
</dbReference>
<dbReference type="OMA" id="FYPQNYF"/>
<dbReference type="HOGENOM" id="CLU_008764_1_0_1"/>
<reference evidence="8" key="2">
    <citation type="journal article" date="2008" name="Genome Biol.">
        <title>Improved genome assembly and evidence-based global gene model set for the chordate Ciona intestinalis: new insight into intron and operon populations.</title>
        <authorList>
            <person name="Satou Y."/>
            <person name="Mineta K."/>
            <person name="Ogasawara M."/>
            <person name="Sasakura Y."/>
            <person name="Shoguchi E."/>
            <person name="Ueno K."/>
            <person name="Yamada L."/>
            <person name="Matsumoto J."/>
            <person name="Wasserscheid J."/>
            <person name="Dewar K."/>
            <person name="Wiley G.B."/>
            <person name="Macmil S.L."/>
            <person name="Roe B.A."/>
            <person name="Zeller R.W."/>
            <person name="Hastings K.E."/>
            <person name="Lemaire P."/>
            <person name="Lindquist E."/>
            <person name="Endo T."/>
            <person name="Hotta K."/>
            <person name="Inaba K."/>
        </authorList>
    </citation>
    <scope>NUCLEOTIDE SEQUENCE [LARGE SCALE GENOMIC DNA]</scope>
    <source>
        <strain evidence="8">wild type</strain>
    </source>
</reference>
<dbReference type="FunCoup" id="H2XLD1">
    <property type="interactions" value="266"/>
</dbReference>
<evidence type="ECO:0000256" key="2">
    <source>
        <dbReference type="ARBA" id="ARBA00006133"/>
    </source>
</evidence>